<dbReference type="AlphaFoldDB" id="A0A6C2TZ27"/>
<accession>A0A6C2TZ27</accession>
<dbReference type="Proteomes" id="UP000366872">
    <property type="component" value="Unassembled WGS sequence"/>
</dbReference>
<dbReference type="PROSITE" id="PS50800">
    <property type="entry name" value="SAP"/>
    <property type="match status" value="1"/>
</dbReference>
<organism evidence="2 3">
    <name type="scientific">Pontiella desulfatans</name>
    <dbReference type="NCBI Taxonomy" id="2750659"/>
    <lineage>
        <taxon>Bacteria</taxon>
        <taxon>Pseudomonadati</taxon>
        <taxon>Kiritimatiellota</taxon>
        <taxon>Kiritimatiellia</taxon>
        <taxon>Kiritimatiellales</taxon>
        <taxon>Pontiellaceae</taxon>
        <taxon>Pontiella</taxon>
    </lineage>
</organism>
<sequence length="459" mass="53115">MKLYGLKVWLEPDHRIPAFSRLGYERIEVPIEDVLLKGIHPESAMGVSGDFCQAAELFAKRINDGEHRFDALSVQHLNAEIIVSQQGSFHDKRTALARTLEQVGHGVYFADEVNYDRIVKLARKYVSSHWSHERAWNLLRSSRSGFSELRAFIKQKYPKLKIGSYDDMNDLDLANLLSVGDFMDEEQSLVLEALSCRNFRKVSALRGLTDERHRLRFRDRIDWFELVVNPSRTHDCGQVKYSCGVSGNTVHFEPELVASASQRKFARAFGREYRTTGGDYCFTMPVTQVQEILEHEEVALRFNNVRYLQRLNPLHSTARLRKEQIPRFGISWRKMETLDQFRDALRTHGWKISGRKSELIKRTSKLAAERYAAVVPVLSEWFSDQRYVRVPNTQRFPTLFPLLEDEPLQNLLLSMFLMRHLRGNTVVDVNHENQSVQPEDMAEALLVGKTELKGCFLKV</sequence>
<proteinExistence type="predicted"/>
<evidence type="ECO:0000259" key="1">
    <source>
        <dbReference type="PROSITE" id="PS50800"/>
    </source>
</evidence>
<evidence type="ECO:0000313" key="2">
    <source>
        <dbReference type="EMBL" id="VGO12611.1"/>
    </source>
</evidence>
<dbReference type="InterPro" id="IPR003034">
    <property type="entry name" value="SAP_dom"/>
</dbReference>
<feature type="domain" description="SAP" evidence="1">
    <location>
        <begin position="333"/>
        <end position="367"/>
    </location>
</feature>
<dbReference type="RefSeq" id="WP_136078259.1">
    <property type="nucleotide sequence ID" value="NZ_CAAHFG010000001.1"/>
</dbReference>
<protein>
    <recommendedName>
        <fullName evidence="1">SAP domain-containing protein</fullName>
    </recommendedName>
</protein>
<reference evidence="2 3" key="1">
    <citation type="submission" date="2019-04" db="EMBL/GenBank/DDBJ databases">
        <authorList>
            <person name="Van Vliet M D."/>
        </authorList>
    </citation>
    <scope>NUCLEOTIDE SEQUENCE [LARGE SCALE GENOMIC DNA]</scope>
    <source>
        <strain evidence="2 3">F1</strain>
    </source>
</reference>
<name>A0A6C2TZ27_PONDE</name>
<dbReference type="EMBL" id="CAAHFG010000001">
    <property type="protein sequence ID" value="VGO12611.1"/>
    <property type="molecule type" value="Genomic_DNA"/>
</dbReference>
<gene>
    <name evidence="2" type="ORF">PDESU_01164</name>
</gene>
<evidence type="ECO:0000313" key="3">
    <source>
        <dbReference type="Proteomes" id="UP000366872"/>
    </source>
</evidence>
<keyword evidence="3" id="KW-1185">Reference proteome</keyword>